<dbReference type="InterPro" id="IPR011948">
    <property type="entry name" value="Dullard_phosphatase"/>
</dbReference>
<dbReference type="InterPro" id="IPR050365">
    <property type="entry name" value="TIM50"/>
</dbReference>
<dbReference type="SUPFAM" id="SSF56784">
    <property type="entry name" value="HAD-like"/>
    <property type="match status" value="1"/>
</dbReference>
<protein>
    <submittedName>
        <fullName evidence="3">NLI interacting factor-like phosphatase family protein</fullName>
    </submittedName>
</protein>
<dbReference type="EMBL" id="MLAK01000670">
    <property type="protein sequence ID" value="OHT08368.1"/>
    <property type="molecule type" value="Genomic_DNA"/>
</dbReference>
<dbReference type="NCBIfam" id="TIGR02251">
    <property type="entry name" value="HIF-SF_euk"/>
    <property type="match status" value="1"/>
</dbReference>
<feature type="domain" description="FCP1 homology" evidence="2">
    <location>
        <begin position="47"/>
        <end position="206"/>
    </location>
</feature>
<evidence type="ECO:0000313" key="4">
    <source>
        <dbReference type="Proteomes" id="UP000179807"/>
    </source>
</evidence>
<dbReference type="VEuPathDB" id="TrichDB:TRFO_23210"/>
<feature type="signal peptide" evidence="1">
    <location>
        <begin position="1"/>
        <end position="23"/>
    </location>
</feature>
<dbReference type="InterPro" id="IPR004274">
    <property type="entry name" value="FCP1_dom"/>
</dbReference>
<dbReference type="PANTHER" id="PTHR12210">
    <property type="entry name" value="DULLARD PROTEIN PHOSPHATASE"/>
    <property type="match status" value="1"/>
</dbReference>
<feature type="chain" id="PRO_5012227376" evidence="1">
    <location>
        <begin position="24"/>
        <end position="222"/>
    </location>
</feature>
<dbReference type="SMART" id="SM00577">
    <property type="entry name" value="CPDc"/>
    <property type="match status" value="1"/>
</dbReference>
<dbReference type="InterPro" id="IPR036412">
    <property type="entry name" value="HAD-like_sf"/>
</dbReference>
<dbReference type="PROSITE" id="PS50969">
    <property type="entry name" value="FCP1"/>
    <property type="match status" value="1"/>
</dbReference>
<name>A0A1J4KBS9_9EUKA</name>
<dbReference type="CDD" id="cd07521">
    <property type="entry name" value="HAD_FCP1-like"/>
    <property type="match status" value="1"/>
</dbReference>
<evidence type="ECO:0000256" key="1">
    <source>
        <dbReference type="SAM" id="SignalP"/>
    </source>
</evidence>
<dbReference type="RefSeq" id="XP_068361504.1">
    <property type="nucleotide sequence ID" value="XM_068503022.1"/>
</dbReference>
<proteinExistence type="predicted"/>
<evidence type="ECO:0000259" key="2">
    <source>
        <dbReference type="PROSITE" id="PS50969"/>
    </source>
</evidence>
<keyword evidence="1" id="KW-0732">Signal</keyword>
<reference evidence="3" key="1">
    <citation type="submission" date="2016-10" db="EMBL/GenBank/DDBJ databases">
        <authorList>
            <person name="Benchimol M."/>
            <person name="Almeida L.G."/>
            <person name="Vasconcelos A.T."/>
            <person name="Perreira-Neves A."/>
            <person name="Rosa I.A."/>
            <person name="Tasca T."/>
            <person name="Bogo M.R."/>
            <person name="de Souza W."/>
        </authorList>
    </citation>
    <scope>NUCLEOTIDE SEQUENCE [LARGE SCALE GENOMIC DNA]</scope>
    <source>
        <strain evidence="3">K</strain>
    </source>
</reference>
<comment type="caution">
    <text evidence="3">The sequence shown here is derived from an EMBL/GenBank/DDBJ whole genome shotgun (WGS) entry which is preliminary data.</text>
</comment>
<dbReference type="Gene3D" id="3.40.50.1000">
    <property type="entry name" value="HAD superfamily/HAD-like"/>
    <property type="match status" value="1"/>
</dbReference>
<gene>
    <name evidence="3" type="ORF">TRFO_23210</name>
</gene>
<dbReference type="OrthoDB" id="277011at2759"/>
<dbReference type="GeneID" id="94837726"/>
<dbReference type="AlphaFoldDB" id="A0A1J4KBS9"/>
<dbReference type="FunFam" id="3.40.50.1000:FF:000093">
    <property type="entry name" value="NLI interacting factor-like phosphatase family protein"/>
    <property type="match status" value="1"/>
</dbReference>
<dbReference type="GO" id="GO:0016791">
    <property type="term" value="F:phosphatase activity"/>
    <property type="evidence" value="ECO:0007669"/>
    <property type="project" value="InterPro"/>
</dbReference>
<organism evidence="3 4">
    <name type="scientific">Tritrichomonas foetus</name>
    <dbReference type="NCBI Taxonomy" id="1144522"/>
    <lineage>
        <taxon>Eukaryota</taxon>
        <taxon>Metamonada</taxon>
        <taxon>Parabasalia</taxon>
        <taxon>Tritrichomonadida</taxon>
        <taxon>Tritrichomonadidae</taxon>
        <taxon>Tritrichomonas</taxon>
    </lineage>
</organism>
<dbReference type="Pfam" id="PF03031">
    <property type="entry name" value="NIF"/>
    <property type="match status" value="1"/>
</dbReference>
<evidence type="ECO:0000313" key="3">
    <source>
        <dbReference type="EMBL" id="OHT08368.1"/>
    </source>
</evidence>
<keyword evidence="4" id="KW-1185">Reference proteome</keyword>
<dbReference type="Proteomes" id="UP000179807">
    <property type="component" value="Unassembled WGS sequence"/>
</dbReference>
<sequence length="222" mass="25159">MRQNTVFFHFFFVSNSFSMSTLIAHTPAAVQSSMMTETATVAACIAPVFKKCSLILDLDETLIHSSFIEPEHYDFKLTVEYDNRSVDIFVQKRPGLFEFIRAVAMEFDVFIFTASMPAYAVPVIKALIPTFHESRILTRMHCRCVNGVIVKDISIFQRDLARMIIVDNSAESFMMQQENGILISTWTGDPSDAALNEELLPFLRQCAMADDVRNVITRSYAS</sequence>
<dbReference type="InterPro" id="IPR023214">
    <property type="entry name" value="HAD_sf"/>
</dbReference>
<accession>A0A1J4KBS9</accession>